<protein>
    <submittedName>
        <fullName evidence="5">Ankyrin repeat domain-containing protein</fullName>
    </submittedName>
</protein>
<feature type="chain" id="PRO_5046638544" evidence="4">
    <location>
        <begin position="31"/>
        <end position="230"/>
    </location>
</feature>
<name>A0ABW8ZAU7_9BURK</name>
<dbReference type="SMART" id="SM00248">
    <property type="entry name" value="ANK"/>
    <property type="match status" value="5"/>
</dbReference>
<feature type="repeat" description="ANK" evidence="3">
    <location>
        <begin position="163"/>
        <end position="195"/>
    </location>
</feature>
<evidence type="ECO:0000256" key="2">
    <source>
        <dbReference type="ARBA" id="ARBA00023043"/>
    </source>
</evidence>
<dbReference type="PANTHER" id="PTHR24198:SF165">
    <property type="entry name" value="ANKYRIN REPEAT-CONTAINING PROTEIN-RELATED"/>
    <property type="match status" value="1"/>
</dbReference>
<evidence type="ECO:0000313" key="5">
    <source>
        <dbReference type="EMBL" id="MFL9880299.1"/>
    </source>
</evidence>
<proteinExistence type="predicted"/>
<keyword evidence="1" id="KW-0677">Repeat</keyword>
<evidence type="ECO:0000256" key="3">
    <source>
        <dbReference type="PROSITE-ProRule" id="PRU00023"/>
    </source>
</evidence>
<dbReference type="PROSITE" id="PS50088">
    <property type="entry name" value="ANK_REPEAT"/>
    <property type="match status" value="3"/>
</dbReference>
<evidence type="ECO:0000256" key="1">
    <source>
        <dbReference type="ARBA" id="ARBA00022737"/>
    </source>
</evidence>
<dbReference type="SUPFAM" id="SSF48403">
    <property type="entry name" value="Ankyrin repeat"/>
    <property type="match status" value="1"/>
</dbReference>
<dbReference type="InterPro" id="IPR036770">
    <property type="entry name" value="Ankyrin_rpt-contain_sf"/>
</dbReference>
<dbReference type="InterPro" id="IPR002110">
    <property type="entry name" value="Ankyrin_rpt"/>
</dbReference>
<gene>
    <name evidence="5" type="ORF">PQR63_18015</name>
</gene>
<keyword evidence="4" id="KW-0732">Signal</keyword>
<feature type="repeat" description="ANK" evidence="3">
    <location>
        <begin position="129"/>
        <end position="161"/>
    </location>
</feature>
<comment type="caution">
    <text evidence="5">The sequence shown here is derived from an EMBL/GenBank/DDBJ whole genome shotgun (WGS) entry which is preliminary data.</text>
</comment>
<feature type="signal peptide" evidence="4">
    <location>
        <begin position="1"/>
        <end position="30"/>
    </location>
</feature>
<dbReference type="Pfam" id="PF12796">
    <property type="entry name" value="Ank_2"/>
    <property type="match status" value="1"/>
</dbReference>
<dbReference type="Gene3D" id="1.25.40.20">
    <property type="entry name" value="Ankyrin repeat-containing domain"/>
    <property type="match status" value="1"/>
</dbReference>
<accession>A0ABW8ZAU7</accession>
<organism evidence="5 6">
    <name type="scientific">Herbaspirillum rhizosphaerae</name>
    <dbReference type="NCBI Taxonomy" id="346179"/>
    <lineage>
        <taxon>Bacteria</taxon>
        <taxon>Pseudomonadati</taxon>
        <taxon>Pseudomonadota</taxon>
        <taxon>Betaproteobacteria</taxon>
        <taxon>Burkholderiales</taxon>
        <taxon>Oxalobacteraceae</taxon>
        <taxon>Herbaspirillum</taxon>
    </lineage>
</organism>
<dbReference type="PROSITE" id="PS50297">
    <property type="entry name" value="ANK_REP_REGION"/>
    <property type="match status" value="3"/>
</dbReference>
<feature type="repeat" description="ANK" evidence="3">
    <location>
        <begin position="99"/>
        <end position="127"/>
    </location>
</feature>
<reference evidence="5 6" key="1">
    <citation type="journal article" date="2024" name="Chem. Sci.">
        <title>Discovery of megapolipeptins by genome mining of a Burkholderiales bacteria collection.</title>
        <authorList>
            <person name="Paulo B.S."/>
            <person name="Recchia M.J.J."/>
            <person name="Lee S."/>
            <person name="Fergusson C.H."/>
            <person name="Romanowski S.B."/>
            <person name="Hernandez A."/>
            <person name="Krull N."/>
            <person name="Liu D.Y."/>
            <person name="Cavanagh H."/>
            <person name="Bos A."/>
            <person name="Gray C.A."/>
            <person name="Murphy B.T."/>
            <person name="Linington R.G."/>
            <person name="Eustaquio A.S."/>
        </authorList>
    </citation>
    <scope>NUCLEOTIDE SEQUENCE [LARGE SCALE GENOMIC DNA]</scope>
    <source>
        <strain evidence="5 6">RL21-008-BIB-B</strain>
    </source>
</reference>
<keyword evidence="6" id="KW-1185">Reference proteome</keyword>
<dbReference type="EMBL" id="JAQQFR010000012">
    <property type="protein sequence ID" value="MFL9880299.1"/>
    <property type="molecule type" value="Genomic_DNA"/>
</dbReference>
<sequence>MLNQIEQFVKRFVGVASLAVVTLASPFAQAGSYEDYITAVKMDAPRELQELIKRGLGPNVVEPQRGYSALTLSIREDSMKAFDVLFNTPGVDLEVKAKNGDTALMVAAFYGNQRVVKLLLDKEVEVNRPGWAALHYAAINGNPNIIKQLLDASAYIDAESPDDKMTPIMLAAVRGRTAAVRLLKEEGADITLKNVDGMTALDLARHFDQKDVVEELTGQHTPWSQQRPGQ</sequence>
<dbReference type="PRINTS" id="PR01415">
    <property type="entry name" value="ANKYRIN"/>
</dbReference>
<dbReference type="RefSeq" id="WP_408169346.1">
    <property type="nucleotide sequence ID" value="NZ_JAQQFR010000012.1"/>
</dbReference>
<keyword evidence="2 3" id="KW-0040">ANK repeat</keyword>
<dbReference type="Pfam" id="PF00023">
    <property type="entry name" value="Ank"/>
    <property type="match status" value="1"/>
</dbReference>
<evidence type="ECO:0000256" key="4">
    <source>
        <dbReference type="SAM" id="SignalP"/>
    </source>
</evidence>
<evidence type="ECO:0000313" key="6">
    <source>
        <dbReference type="Proteomes" id="UP001629214"/>
    </source>
</evidence>
<dbReference type="Proteomes" id="UP001629214">
    <property type="component" value="Unassembled WGS sequence"/>
</dbReference>
<dbReference type="PANTHER" id="PTHR24198">
    <property type="entry name" value="ANKYRIN REPEAT AND PROTEIN KINASE DOMAIN-CONTAINING PROTEIN"/>
    <property type="match status" value="1"/>
</dbReference>